<proteinExistence type="predicted"/>
<organism evidence="1 2">
    <name type="scientific">Priestia megaterium</name>
    <name type="common">Bacillus megaterium</name>
    <dbReference type="NCBI Taxonomy" id="1404"/>
    <lineage>
        <taxon>Bacteria</taxon>
        <taxon>Bacillati</taxon>
        <taxon>Bacillota</taxon>
        <taxon>Bacilli</taxon>
        <taxon>Bacillales</taxon>
        <taxon>Bacillaceae</taxon>
        <taxon>Priestia</taxon>
    </lineage>
</organism>
<evidence type="ECO:0000313" key="2">
    <source>
        <dbReference type="Proteomes" id="UP000501868"/>
    </source>
</evidence>
<sequence length="158" mass="17521">MGVRPLKEKGLLTEFDGSVLSGTDFANQPIRLTPVTIGTATLHIDDPRDRVLLHASIQSTNPNDFPLFIEFSIYRNGTIIYSTIDNIPPREEFISATTTGFSFLDKIPRVDDPPSGLVQYELKTKNIRSEVFFLVGGTSDTNYITFTASKIKGNHAAR</sequence>
<evidence type="ECO:0000313" key="1">
    <source>
        <dbReference type="EMBL" id="QIZ08728.1"/>
    </source>
</evidence>
<dbReference type="EMBL" id="CP051128">
    <property type="protein sequence ID" value="QIZ08728.1"/>
    <property type="molecule type" value="Genomic_DNA"/>
</dbReference>
<protein>
    <submittedName>
        <fullName evidence="1">Uncharacterized protein</fullName>
    </submittedName>
</protein>
<dbReference type="Proteomes" id="UP000501868">
    <property type="component" value="Chromosome"/>
</dbReference>
<reference evidence="1 2" key="1">
    <citation type="submission" date="2020-04" db="EMBL/GenBank/DDBJ databases">
        <title>Genome-Wide Identification of 5-Methylcytosine Sites in Bacterial Genomes By High-Throughput Sequencing of MspJI Restriction Fragments.</title>
        <authorList>
            <person name="Wu V."/>
        </authorList>
    </citation>
    <scope>NUCLEOTIDE SEQUENCE [LARGE SCALE GENOMIC DNA]</scope>
    <source>
        <strain evidence="1 2">S2</strain>
    </source>
</reference>
<dbReference type="AlphaFoldDB" id="A0A6H1P5D1"/>
<name>A0A6H1P5D1_PRIMG</name>
<reference evidence="1 2" key="2">
    <citation type="submission" date="2020-04" db="EMBL/GenBank/DDBJ databases">
        <authorList>
            <person name="Fomenkov A."/>
            <person name="Anton B.P."/>
            <person name="Roberts R.J."/>
        </authorList>
    </citation>
    <scope>NUCLEOTIDE SEQUENCE [LARGE SCALE GENOMIC DNA]</scope>
    <source>
        <strain evidence="1 2">S2</strain>
    </source>
</reference>
<accession>A0A6H1P5D1</accession>
<gene>
    <name evidence="1" type="ORF">HFZ78_20155</name>
</gene>